<sequence length="354" mass="39017">MNFQTSSHCQRWLFTPEALAHEREERHRRTTEALSQAQEQRLDRHAAAQDNTGQPAKKGKRIRPPSLAEEAVLLKYYKTKVQDMCRALGYPCKVQAAAIAFLSRFYIRHSPLEHDIKDTMLACLYLAGKVEEHYIGAEEMCRRLQQKEETLLNLEPQVLQGLGFDLIAHSAHSALAGFFMELKGEKQEDATSDPADQEMTEQQLSDARRAARAAADALLLTDAPLVFPPGQLGLAAMRSGFNKAKVSFSSILTHIARKAAASAGTSQDMVLGELKAAISSIDMFGAEGSQAVSSEEAKKIDRRMKACQGMLVKSAACLEKQSSFAEQQHSQDEAATKGAAAMEPPTKRQKIVEM</sequence>
<dbReference type="Gene3D" id="1.10.472.10">
    <property type="entry name" value="Cyclin-like"/>
    <property type="match status" value="2"/>
</dbReference>
<dbReference type="InterPro" id="IPR013763">
    <property type="entry name" value="Cyclin-like_dom"/>
</dbReference>
<dbReference type="InterPro" id="IPR036915">
    <property type="entry name" value="Cyclin-like_sf"/>
</dbReference>
<dbReference type="Pfam" id="PF16899">
    <property type="entry name" value="Cyclin_C_2"/>
    <property type="match status" value="1"/>
</dbReference>
<dbReference type="SUPFAM" id="SSF47954">
    <property type="entry name" value="Cyclin-like"/>
    <property type="match status" value="2"/>
</dbReference>
<comment type="similarity">
    <text evidence="2">Belongs to the cyclin family.</text>
</comment>
<proteinExistence type="inferred from homology"/>
<evidence type="ECO:0000256" key="1">
    <source>
        <dbReference type="ARBA" id="ARBA00023127"/>
    </source>
</evidence>
<dbReference type="GO" id="GO:0006357">
    <property type="term" value="P:regulation of transcription by RNA polymerase II"/>
    <property type="evidence" value="ECO:0007669"/>
    <property type="project" value="InterPro"/>
</dbReference>
<dbReference type="InterPro" id="IPR006671">
    <property type="entry name" value="Cyclin_N"/>
</dbReference>
<accession>A0AAV1HSX5</accession>
<feature type="region of interest" description="Disordered" evidence="3">
    <location>
        <begin position="23"/>
        <end position="63"/>
    </location>
</feature>
<feature type="domain" description="Cyclin-like" evidence="4">
    <location>
        <begin position="79"/>
        <end position="160"/>
    </location>
</feature>
<dbReference type="EMBL" id="CAUYUE010000001">
    <property type="protein sequence ID" value="CAK0734954.1"/>
    <property type="molecule type" value="Genomic_DNA"/>
</dbReference>
<organism evidence="5 6">
    <name type="scientific">Coccomyxa viridis</name>
    <dbReference type="NCBI Taxonomy" id="1274662"/>
    <lineage>
        <taxon>Eukaryota</taxon>
        <taxon>Viridiplantae</taxon>
        <taxon>Chlorophyta</taxon>
        <taxon>core chlorophytes</taxon>
        <taxon>Trebouxiophyceae</taxon>
        <taxon>Trebouxiophyceae incertae sedis</taxon>
        <taxon>Coccomyxaceae</taxon>
        <taxon>Coccomyxa</taxon>
    </lineage>
</organism>
<protein>
    <recommendedName>
        <fullName evidence="4">Cyclin-like domain-containing protein</fullName>
    </recommendedName>
</protein>
<dbReference type="Proteomes" id="UP001314263">
    <property type="component" value="Unassembled WGS sequence"/>
</dbReference>
<dbReference type="GO" id="GO:0016538">
    <property type="term" value="F:cyclin-dependent protein serine/threonine kinase regulator activity"/>
    <property type="evidence" value="ECO:0007669"/>
    <property type="project" value="InterPro"/>
</dbReference>
<comment type="caution">
    <text evidence="5">The sequence shown here is derived from an EMBL/GenBank/DDBJ whole genome shotgun (WGS) entry which is preliminary data.</text>
</comment>
<keyword evidence="1 2" id="KW-0195">Cyclin</keyword>
<dbReference type="AlphaFoldDB" id="A0AAV1HSX5"/>
<evidence type="ECO:0000256" key="3">
    <source>
        <dbReference type="SAM" id="MobiDB-lite"/>
    </source>
</evidence>
<evidence type="ECO:0000313" key="6">
    <source>
        <dbReference type="Proteomes" id="UP001314263"/>
    </source>
</evidence>
<name>A0AAV1HSX5_9CHLO</name>
<dbReference type="InterPro" id="IPR031658">
    <property type="entry name" value="Cyclin_C_2"/>
</dbReference>
<evidence type="ECO:0000259" key="4">
    <source>
        <dbReference type="SMART" id="SM00385"/>
    </source>
</evidence>
<gene>
    <name evidence="5" type="ORF">CVIRNUC_000507</name>
</gene>
<dbReference type="SMART" id="SM00385">
    <property type="entry name" value="CYCLIN"/>
    <property type="match status" value="1"/>
</dbReference>
<evidence type="ECO:0000256" key="2">
    <source>
        <dbReference type="RuleBase" id="RU000383"/>
    </source>
</evidence>
<keyword evidence="6" id="KW-1185">Reference proteome</keyword>
<dbReference type="PANTHER" id="PTHR10026">
    <property type="entry name" value="CYCLIN"/>
    <property type="match status" value="1"/>
</dbReference>
<feature type="region of interest" description="Disordered" evidence="3">
    <location>
        <begin position="322"/>
        <end position="354"/>
    </location>
</feature>
<reference evidence="5 6" key="1">
    <citation type="submission" date="2023-10" db="EMBL/GenBank/DDBJ databases">
        <authorList>
            <person name="Maclean D."/>
            <person name="Macfadyen A."/>
        </authorList>
    </citation>
    <scope>NUCLEOTIDE SEQUENCE [LARGE SCALE GENOMIC DNA]</scope>
</reference>
<dbReference type="InterPro" id="IPR043198">
    <property type="entry name" value="Cyclin/Ssn8"/>
</dbReference>
<evidence type="ECO:0000313" key="5">
    <source>
        <dbReference type="EMBL" id="CAK0734954.1"/>
    </source>
</evidence>
<dbReference type="Pfam" id="PF00134">
    <property type="entry name" value="Cyclin_N"/>
    <property type="match status" value="1"/>
</dbReference>